<evidence type="ECO:0000256" key="3">
    <source>
        <dbReference type="SAM" id="Coils"/>
    </source>
</evidence>
<dbReference type="AlphaFoldDB" id="A0A8D0L9A5"/>
<comment type="similarity">
    <text evidence="1">Belongs to the ohanin/vespryn family.</text>
</comment>
<dbReference type="OMA" id="CWEMELE"/>
<feature type="domain" description="B30.2/SPRY" evidence="4">
    <location>
        <begin position="124"/>
        <end position="315"/>
    </location>
</feature>
<dbReference type="Gene3D" id="2.60.120.920">
    <property type="match status" value="1"/>
</dbReference>
<dbReference type="InterPro" id="IPR050143">
    <property type="entry name" value="TRIM/RBCC"/>
</dbReference>
<dbReference type="PROSITE" id="PS50188">
    <property type="entry name" value="B302_SPRY"/>
    <property type="match status" value="1"/>
</dbReference>
<dbReference type="InterPro" id="IPR006574">
    <property type="entry name" value="PRY"/>
</dbReference>
<sequence length="329" mass="37449">MEVQEQLKQTDAERQKTVAEFKQLHQFLEEQERLLLAQLEELDKEIVKSRDEYLAKLSEEISSLGELISEMEEKCREPTSEFLQDIRSTLNRCEREKFQDPGVFASGFKRRIWESLLTSSFLESVMKQFKDTLSAGQHLNEAMVTLNPDTAHPILILSEDQKSVRCGDTQQNLPDNPERFDSYSFVLGCEGFTSGQHCWEMELEGKWAVGVVRESVRRKGRIAHNPEQGIWGVVLNKGAYSAFTDPITPLSLRKPPTRIRVYLDYAGGQVAFFDADHEVPIFTFPPASFSGERIHPWFWAGEGSQLRLCPRDTKSSIPLAPCEMGSSSP</sequence>
<feature type="coiled-coil region" evidence="3">
    <location>
        <begin position="25"/>
        <end position="74"/>
    </location>
</feature>
<dbReference type="Pfam" id="PF00622">
    <property type="entry name" value="SPRY"/>
    <property type="match status" value="1"/>
</dbReference>
<dbReference type="SMART" id="SM00589">
    <property type="entry name" value="PRY"/>
    <property type="match status" value="1"/>
</dbReference>
<proteinExistence type="inferred from homology"/>
<dbReference type="InterPro" id="IPR013320">
    <property type="entry name" value="ConA-like_dom_sf"/>
</dbReference>
<reference evidence="5" key="2">
    <citation type="submission" date="2025-09" db="UniProtKB">
        <authorList>
            <consortium name="Ensembl"/>
        </authorList>
    </citation>
    <scope>IDENTIFICATION</scope>
</reference>
<evidence type="ECO:0000259" key="4">
    <source>
        <dbReference type="PROSITE" id="PS50188"/>
    </source>
</evidence>
<evidence type="ECO:0000313" key="6">
    <source>
        <dbReference type="Proteomes" id="UP000694392"/>
    </source>
</evidence>
<evidence type="ECO:0000313" key="5">
    <source>
        <dbReference type="Ensembl" id="ENSSPUP00000017031.1"/>
    </source>
</evidence>
<dbReference type="PRINTS" id="PR01407">
    <property type="entry name" value="BUTYPHLNCDUF"/>
</dbReference>
<keyword evidence="3" id="KW-0175">Coiled coil</keyword>
<comment type="function">
    <text evidence="2">Neurotoxin that produces dose-dependent hypolocomotion and hyperalgesia in mice. May directly act on the central nervous system, as it is 6500-fold more potent when administered intracerebroventricularly than intraperitoneal.</text>
</comment>
<dbReference type="InterPro" id="IPR003879">
    <property type="entry name" value="Butyrophylin_SPRY"/>
</dbReference>
<evidence type="ECO:0000256" key="1">
    <source>
        <dbReference type="ARBA" id="ARBA00009651"/>
    </source>
</evidence>
<accession>A0A8D0L9A5</accession>
<dbReference type="PANTHER" id="PTHR24103">
    <property type="entry name" value="E3 UBIQUITIN-PROTEIN LIGASE TRIM"/>
    <property type="match status" value="1"/>
</dbReference>
<dbReference type="FunFam" id="2.60.120.920:FF:000004">
    <property type="entry name" value="Butyrophilin subfamily 1 member A1"/>
    <property type="match status" value="1"/>
</dbReference>
<dbReference type="InterPro" id="IPR001870">
    <property type="entry name" value="B30.2/SPRY"/>
</dbReference>
<dbReference type="InterPro" id="IPR003877">
    <property type="entry name" value="SPRY_dom"/>
</dbReference>
<name>A0A8D0L9A5_SPHPU</name>
<dbReference type="Pfam" id="PF13765">
    <property type="entry name" value="PRY"/>
    <property type="match status" value="1"/>
</dbReference>
<dbReference type="Proteomes" id="UP000694392">
    <property type="component" value="Unplaced"/>
</dbReference>
<dbReference type="InterPro" id="IPR043136">
    <property type="entry name" value="B30.2/SPRY_sf"/>
</dbReference>
<dbReference type="GeneTree" id="ENSGT01030000234669"/>
<dbReference type="SMART" id="SM00449">
    <property type="entry name" value="SPRY"/>
    <property type="match status" value="1"/>
</dbReference>
<organism evidence="5 6">
    <name type="scientific">Sphenodon punctatus</name>
    <name type="common">Tuatara</name>
    <name type="synonym">Hatteria punctata</name>
    <dbReference type="NCBI Taxonomy" id="8508"/>
    <lineage>
        <taxon>Eukaryota</taxon>
        <taxon>Metazoa</taxon>
        <taxon>Chordata</taxon>
        <taxon>Craniata</taxon>
        <taxon>Vertebrata</taxon>
        <taxon>Euteleostomi</taxon>
        <taxon>Lepidosauria</taxon>
        <taxon>Sphenodontia</taxon>
        <taxon>Sphenodontidae</taxon>
        <taxon>Sphenodon</taxon>
    </lineage>
</organism>
<dbReference type="SUPFAM" id="SSF49899">
    <property type="entry name" value="Concanavalin A-like lectins/glucanases"/>
    <property type="match status" value="1"/>
</dbReference>
<evidence type="ECO:0000256" key="2">
    <source>
        <dbReference type="ARBA" id="ARBA00034460"/>
    </source>
</evidence>
<protein>
    <recommendedName>
        <fullName evidence="4">B30.2/SPRY domain-containing protein</fullName>
    </recommendedName>
</protein>
<reference evidence="5" key="1">
    <citation type="submission" date="2025-08" db="UniProtKB">
        <authorList>
            <consortium name="Ensembl"/>
        </authorList>
    </citation>
    <scope>IDENTIFICATION</scope>
</reference>
<dbReference type="Ensembl" id="ENSSPUT00000018147.1">
    <property type="protein sequence ID" value="ENSSPUP00000017031.1"/>
    <property type="gene ID" value="ENSSPUG00000013187.1"/>
</dbReference>
<keyword evidence="6" id="KW-1185">Reference proteome</keyword>
<dbReference type="CDD" id="cd12888">
    <property type="entry name" value="SPRY_PRY_TRIM7_like"/>
    <property type="match status" value="1"/>
</dbReference>